<feature type="chain" id="PRO_5042948842" description="DUF4369 domain-containing protein" evidence="1">
    <location>
        <begin position="20"/>
        <end position="204"/>
    </location>
</feature>
<sequence>MKSLLFLAFLFLFVVNVQAQSTGTSDTYSLTWSRGMVVFPAGDTVHCTLRYNQQLSNGTLQVMEGDEIIALSARDVASFTFYDSSRQKTRKFSVMPVDQRNDAGQKFFLEYIYHDQQFSILNHRTVDVPYEYMNYSRFVSKPARVSKKYILNMTTGELMPLSKENTLRLMEQRREEIMSFIQDHHIRFKKTADYITVFRYHSSL</sequence>
<evidence type="ECO:0008006" key="4">
    <source>
        <dbReference type="Google" id="ProtNLM"/>
    </source>
</evidence>
<dbReference type="EMBL" id="JAHESF010000063">
    <property type="protein sequence ID" value="MBT1701275.1"/>
    <property type="molecule type" value="Genomic_DNA"/>
</dbReference>
<gene>
    <name evidence="2" type="ORF">KK083_30565</name>
</gene>
<comment type="caution">
    <text evidence="2">The sequence shown here is derived from an EMBL/GenBank/DDBJ whole genome shotgun (WGS) entry which is preliminary data.</text>
</comment>
<evidence type="ECO:0000313" key="3">
    <source>
        <dbReference type="Proteomes" id="UP001319200"/>
    </source>
</evidence>
<dbReference type="RefSeq" id="WP_254169958.1">
    <property type="nucleotide sequence ID" value="NZ_JAHESF010000063.1"/>
</dbReference>
<accession>A0AAP2GSK8</accession>
<dbReference type="AlphaFoldDB" id="A0AAP2GSK8"/>
<name>A0AAP2GSK8_9BACT</name>
<keyword evidence="3" id="KW-1185">Reference proteome</keyword>
<protein>
    <recommendedName>
        <fullName evidence="4">DUF4369 domain-containing protein</fullName>
    </recommendedName>
</protein>
<reference evidence="2 3" key="1">
    <citation type="submission" date="2021-05" db="EMBL/GenBank/DDBJ databases">
        <title>A Polyphasic approach of four new species of the genus Ohtaekwangia: Ohtaekwangia histidinii sp. nov., Ohtaekwangia cretensis sp. nov., Ohtaekwangia indiensis sp. nov., Ohtaekwangia reichenbachii sp. nov. from diverse environment.</title>
        <authorList>
            <person name="Octaviana S."/>
        </authorList>
    </citation>
    <scope>NUCLEOTIDE SEQUENCE [LARGE SCALE GENOMIC DNA]</scope>
    <source>
        <strain evidence="2 3">PWU4</strain>
    </source>
</reference>
<feature type="signal peptide" evidence="1">
    <location>
        <begin position="1"/>
        <end position="19"/>
    </location>
</feature>
<evidence type="ECO:0000256" key="1">
    <source>
        <dbReference type="SAM" id="SignalP"/>
    </source>
</evidence>
<keyword evidence="1" id="KW-0732">Signal</keyword>
<evidence type="ECO:0000313" key="2">
    <source>
        <dbReference type="EMBL" id="MBT1701275.1"/>
    </source>
</evidence>
<dbReference type="Proteomes" id="UP001319200">
    <property type="component" value="Unassembled WGS sequence"/>
</dbReference>
<proteinExistence type="predicted"/>
<organism evidence="2 3">
    <name type="scientific">Chryseosolibacter histidini</name>
    <dbReference type="NCBI Taxonomy" id="2782349"/>
    <lineage>
        <taxon>Bacteria</taxon>
        <taxon>Pseudomonadati</taxon>
        <taxon>Bacteroidota</taxon>
        <taxon>Cytophagia</taxon>
        <taxon>Cytophagales</taxon>
        <taxon>Chryseotaleaceae</taxon>
        <taxon>Chryseosolibacter</taxon>
    </lineage>
</organism>